<organism evidence="1 2">
    <name type="scientific">Staphylococcus pasteuri_A</name>
    <dbReference type="NCBI Taxonomy" id="3062664"/>
    <lineage>
        <taxon>Bacteria</taxon>
        <taxon>Bacillati</taxon>
        <taxon>Bacillota</taxon>
        <taxon>Bacilli</taxon>
        <taxon>Bacillales</taxon>
        <taxon>Staphylococcaceae</taxon>
        <taxon>Staphylococcus</taxon>
    </lineage>
</organism>
<accession>A0AAW7YRL6</accession>
<dbReference type="EMBL" id="JAUOQO010000005">
    <property type="protein sequence ID" value="MDO6573883.1"/>
    <property type="molecule type" value="Genomic_DNA"/>
</dbReference>
<proteinExistence type="predicted"/>
<evidence type="ECO:0000313" key="1">
    <source>
        <dbReference type="EMBL" id="MDO6573883.1"/>
    </source>
</evidence>
<dbReference type="RefSeq" id="WP_029055417.1">
    <property type="nucleotide sequence ID" value="NZ_JAUOQO010000005.1"/>
</dbReference>
<name>A0AAW7YRL6_9STAP</name>
<keyword evidence="2" id="KW-1185">Reference proteome</keyword>
<reference evidence="1" key="1">
    <citation type="submission" date="2023-07" db="EMBL/GenBank/DDBJ databases">
        <title>Genome content predicts the carbon catabolic preferences of heterotrophic bacteria.</title>
        <authorList>
            <person name="Gralka M."/>
        </authorList>
    </citation>
    <scope>NUCLEOTIDE SEQUENCE</scope>
    <source>
        <strain evidence="1">E2R20</strain>
    </source>
</reference>
<dbReference type="Proteomes" id="UP001170310">
    <property type="component" value="Unassembled WGS sequence"/>
</dbReference>
<comment type="caution">
    <text evidence="1">The sequence shown here is derived from an EMBL/GenBank/DDBJ whole genome shotgun (WGS) entry which is preliminary data.</text>
</comment>
<sequence>MVELYKVKESDNQIEYKYLPENKISNGYGQVIVNKNNNRVDSYTLSKLEIDNDILIYRNHVYHAIKKFNMNGYFPEKYTVAWY</sequence>
<dbReference type="GeneID" id="72470532"/>
<evidence type="ECO:0008006" key="3">
    <source>
        <dbReference type="Google" id="ProtNLM"/>
    </source>
</evidence>
<evidence type="ECO:0000313" key="2">
    <source>
        <dbReference type="Proteomes" id="UP001170310"/>
    </source>
</evidence>
<dbReference type="AlphaFoldDB" id="A0AAW7YRL6"/>
<protein>
    <recommendedName>
        <fullName evidence="3">Phage protein</fullName>
    </recommendedName>
</protein>
<gene>
    <name evidence="1" type="ORF">Q4528_06910</name>
</gene>